<dbReference type="PANTHER" id="PTHR35936">
    <property type="entry name" value="MEMBRANE-BOUND LYTIC MUREIN TRANSGLYCOSYLASE F"/>
    <property type="match status" value="1"/>
</dbReference>
<dbReference type="Gene3D" id="3.40.190.10">
    <property type="entry name" value="Periplasmic binding protein-like II"/>
    <property type="match status" value="2"/>
</dbReference>
<accession>A0A385ZAR4</accession>
<evidence type="ECO:0000313" key="4">
    <source>
        <dbReference type="EMBL" id="AYC35118.1"/>
    </source>
</evidence>
<evidence type="ECO:0000256" key="1">
    <source>
        <dbReference type="ARBA" id="ARBA00010333"/>
    </source>
</evidence>
<feature type="domain" description="Solute-binding protein family 3/N-terminal" evidence="3">
    <location>
        <begin position="18"/>
        <end position="238"/>
    </location>
</feature>
<evidence type="ECO:0000313" key="5">
    <source>
        <dbReference type="Proteomes" id="UP000265560"/>
    </source>
</evidence>
<keyword evidence="5" id="KW-1185">Reference proteome</keyword>
<dbReference type="InterPro" id="IPR001638">
    <property type="entry name" value="Solute-binding_3/MltF_N"/>
</dbReference>
<dbReference type="PANTHER" id="PTHR35936:SF25">
    <property type="entry name" value="ABC TRANSPORTER SUBSTRATE-BINDING PROTEIN"/>
    <property type="match status" value="1"/>
</dbReference>
<keyword evidence="2" id="KW-0732">Signal</keyword>
<evidence type="ECO:0000256" key="2">
    <source>
        <dbReference type="ARBA" id="ARBA00022729"/>
    </source>
</evidence>
<proteinExistence type="inferred from homology"/>
<comment type="similarity">
    <text evidence="1">Belongs to the bacterial solute-binding protein 3 family.</text>
</comment>
<dbReference type="Proteomes" id="UP000265560">
    <property type="component" value="Chromosome"/>
</dbReference>
<sequence length="240" mass="26405">MVAARAETLVITADVWCPINCAAAADKPGILVELAQQIFAEAGITVEYQTVNWARAIHAVRQGRANALIGAGREDAPDFLFSASAPAISRTCFYVKPDSAWRYQGVDSLADVRLSVINGYSYGPDLDDYIRHHQHEPAKVQTAAGDRALATNVAKLLRGRVDVTLENSRVMASHLARRQPPAQLWQAGCRSPDLPIYLAFSPTLASSPRYVALFEAGLQRYRQNGRLQALLARYGVREDW</sequence>
<dbReference type="SMART" id="SM00062">
    <property type="entry name" value="PBPb"/>
    <property type="match status" value="1"/>
</dbReference>
<dbReference type="AlphaFoldDB" id="A0A385ZAR4"/>
<evidence type="ECO:0000259" key="3">
    <source>
        <dbReference type="SMART" id="SM00062"/>
    </source>
</evidence>
<dbReference type="Pfam" id="PF00497">
    <property type="entry name" value="SBP_bac_3"/>
    <property type="match status" value="1"/>
</dbReference>
<dbReference type="KEGG" id="pcav:D3880_16545"/>
<reference evidence="5" key="1">
    <citation type="submission" date="2018-09" db="EMBL/GenBank/DDBJ databases">
        <authorList>
            <person name="Zhu H."/>
        </authorList>
    </citation>
    <scope>NUCLEOTIDE SEQUENCE [LARGE SCALE GENOMIC DNA]</scope>
    <source>
        <strain evidence="5">K2W31S-8</strain>
    </source>
</reference>
<name>A0A385ZAR4_9PSED</name>
<gene>
    <name evidence="4" type="ORF">D3880_16545</name>
</gene>
<organism evidence="4 5">
    <name type="scientific">Pseudomonas cavernae</name>
    <dbReference type="NCBI Taxonomy" id="2320867"/>
    <lineage>
        <taxon>Bacteria</taxon>
        <taxon>Pseudomonadati</taxon>
        <taxon>Pseudomonadota</taxon>
        <taxon>Gammaproteobacteria</taxon>
        <taxon>Pseudomonadales</taxon>
        <taxon>Pseudomonadaceae</taxon>
        <taxon>Pseudomonas</taxon>
    </lineage>
</organism>
<dbReference type="SUPFAM" id="SSF53850">
    <property type="entry name" value="Periplasmic binding protein-like II"/>
    <property type="match status" value="1"/>
</dbReference>
<dbReference type="EMBL" id="CP032419">
    <property type="protein sequence ID" value="AYC35118.1"/>
    <property type="molecule type" value="Genomic_DNA"/>
</dbReference>
<protein>
    <submittedName>
        <fullName evidence="4">ABC transporter substrate-binding protein</fullName>
    </submittedName>
</protein>
<dbReference type="OrthoDB" id="245568at2"/>